<keyword evidence="3" id="KW-1185">Reference proteome</keyword>
<proteinExistence type="predicted"/>
<evidence type="ECO:0000313" key="2">
    <source>
        <dbReference type="EMBL" id="SEM71431.1"/>
    </source>
</evidence>
<dbReference type="OrthoDB" id="733404at2"/>
<accession>A0A1H8ALB3</accession>
<dbReference type="RefSeq" id="WP_091843297.1">
    <property type="nucleotide sequence ID" value="NZ_FOCM01000001.1"/>
</dbReference>
<reference evidence="3" key="1">
    <citation type="submission" date="2016-10" db="EMBL/GenBank/DDBJ databases">
        <authorList>
            <person name="Varghese N."/>
            <person name="Submissions S."/>
        </authorList>
    </citation>
    <scope>NUCLEOTIDE SEQUENCE [LARGE SCALE GENOMIC DNA]</scope>
    <source>
        <strain evidence="3">DSM 26893</strain>
    </source>
</reference>
<dbReference type="EMBL" id="FOCM01000001">
    <property type="protein sequence ID" value="SEM71431.1"/>
    <property type="molecule type" value="Genomic_DNA"/>
</dbReference>
<evidence type="ECO:0000256" key="1">
    <source>
        <dbReference type="SAM" id="MobiDB-lite"/>
    </source>
</evidence>
<dbReference type="Proteomes" id="UP000199372">
    <property type="component" value="Unassembled WGS sequence"/>
</dbReference>
<feature type="region of interest" description="Disordered" evidence="1">
    <location>
        <begin position="1"/>
        <end position="25"/>
    </location>
</feature>
<gene>
    <name evidence="2" type="ORF">SAMN04488011_101210</name>
</gene>
<dbReference type="AlphaFoldDB" id="A0A1H8ALB3"/>
<organism evidence="2 3">
    <name type="scientific">Palleronia pelagia</name>
    <dbReference type="NCBI Taxonomy" id="387096"/>
    <lineage>
        <taxon>Bacteria</taxon>
        <taxon>Pseudomonadati</taxon>
        <taxon>Pseudomonadota</taxon>
        <taxon>Alphaproteobacteria</taxon>
        <taxon>Rhodobacterales</taxon>
        <taxon>Roseobacteraceae</taxon>
        <taxon>Palleronia</taxon>
    </lineage>
</organism>
<protein>
    <submittedName>
        <fullName evidence="2">Uncharacterized protein</fullName>
    </submittedName>
</protein>
<evidence type="ECO:0000313" key="3">
    <source>
        <dbReference type="Proteomes" id="UP000199372"/>
    </source>
</evidence>
<sequence>MLEILGTPDDDNGSDAPALTGTGDADVINGFTGDDLIEGLGDSATADWFQLNVTHTAGAGADGVDEAFVVYRPTGQILWVLVDGDTVPSVQVSAVECST</sequence>
<name>A0A1H8ALB3_9RHOB</name>